<evidence type="ECO:0000256" key="1">
    <source>
        <dbReference type="SAM" id="SignalP"/>
    </source>
</evidence>
<dbReference type="Proteomes" id="UP001150217">
    <property type="component" value="Unassembled WGS sequence"/>
</dbReference>
<evidence type="ECO:0000313" key="2">
    <source>
        <dbReference type="EMBL" id="KAJ4472698.1"/>
    </source>
</evidence>
<protein>
    <recommendedName>
        <fullName evidence="4">Secreted protein</fullName>
    </recommendedName>
</protein>
<name>A0ABQ8V3P6_9AGAR</name>
<accession>A0ABQ8V3P6</accession>
<feature type="chain" id="PRO_5046457968" description="Secreted protein" evidence="1">
    <location>
        <begin position="17"/>
        <end position="93"/>
    </location>
</feature>
<evidence type="ECO:0000313" key="3">
    <source>
        <dbReference type="Proteomes" id="UP001150217"/>
    </source>
</evidence>
<keyword evidence="1" id="KW-0732">Signal</keyword>
<evidence type="ECO:0008006" key="4">
    <source>
        <dbReference type="Google" id="ProtNLM"/>
    </source>
</evidence>
<keyword evidence="3" id="KW-1185">Reference proteome</keyword>
<organism evidence="2 3">
    <name type="scientific">Lentinula lateritia</name>
    <dbReference type="NCBI Taxonomy" id="40482"/>
    <lineage>
        <taxon>Eukaryota</taxon>
        <taxon>Fungi</taxon>
        <taxon>Dikarya</taxon>
        <taxon>Basidiomycota</taxon>
        <taxon>Agaricomycotina</taxon>
        <taxon>Agaricomycetes</taxon>
        <taxon>Agaricomycetidae</taxon>
        <taxon>Agaricales</taxon>
        <taxon>Marasmiineae</taxon>
        <taxon>Omphalotaceae</taxon>
        <taxon>Lentinula</taxon>
    </lineage>
</organism>
<comment type="caution">
    <text evidence="2">The sequence shown here is derived from an EMBL/GenBank/DDBJ whole genome shotgun (WGS) entry which is preliminary data.</text>
</comment>
<feature type="signal peptide" evidence="1">
    <location>
        <begin position="1"/>
        <end position="16"/>
    </location>
</feature>
<proteinExistence type="predicted"/>
<gene>
    <name evidence="2" type="ORF">C8R41DRAFT_590652</name>
</gene>
<dbReference type="EMBL" id="JANVFT010000083">
    <property type="protein sequence ID" value="KAJ4472698.1"/>
    <property type="molecule type" value="Genomic_DNA"/>
</dbReference>
<sequence length="93" mass="10228">MAVLLITSLLSHLTLCSQTPCGLWHSYTVYMILTANPCKFHTLDSTLVSCSYLTGYLLLHNVSQAPTYMGISIHCRSSVKNLQASNCYSLVSP</sequence>
<reference evidence="2" key="1">
    <citation type="submission" date="2022-08" db="EMBL/GenBank/DDBJ databases">
        <title>A Global Phylogenomic Analysis of the Shiitake Genus Lentinula.</title>
        <authorList>
            <consortium name="DOE Joint Genome Institute"/>
            <person name="Sierra-Patev S."/>
            <person name="Min B."/>
            <person name="Naranjo-Ortiz M."/>
            <person name="Looney B."/>
            <person name="Konkel Z."/>
            <person name="Slot J.C."/>
            <person name="Sakamoto Y."/>
            <person name="Steenwyk J.L."/>
            <person name="Rokas A."/>
            <person name="Carro J."/>
            <person name="Camarero S."/>
            <person name="Ferreira P."/>
            <person name="Molpeceres G."/>
            <person name="Ruiz-Duenas F.J."/>
            <person name="Serrano A."/>
            <person name="Henrissat B."/>
            <person name="Drula E."/>
            <person name="Hughes K.W."/>
            <person name="Mata J.L."/>
            <person name="Ishikawa N.K."/>
            <person name="Vargas-Isla R."/>
            <person name="Ushijima S."/>
            <person name="Smith C.A."/>
            <person name="Ahrendt S."/>
            <person name="Andreopoulos W."/>
            <person name="He G."/>
            <person name="Labutti K."/>
            <person name="Lipzen A."/>
            <person name="Ng V."/>
            <person name="Riley R."/>
            <person name="Sandor L."/>
            <person name="Barry K."/>
            <person name="Martinez A.T."/>
            <person name="Xiao Y."/>
            <person name="Gibbons J.G."/>
            <person name="Terashima K."/>
            <person name="Grigoriev I.V."/>
            <person name="Hibbett D.S."/>
        </authorList>
    </citation>
    <scope>NUCLEOTIDE SEQUENCE</scope>
    <source>
        <strain evidence="2">RHP3577 ss4</strain>
    </source>
</reference>